<dbReference type="InterPro" id="IPR022002">
    <property type="entry name" value="ChsH2_Znr"/>
</dbReference>
<feature type="domain" description="ChsH2 rubredoxin-like zinc ribbon" evidence="2">
    <location>
        <begin position="12"/>
        <end position="47"/>
    </location>
</feature>
<dbReference type="AlphaFoldDB" id="X1EK20"/>
<dbReference type="SUPFAM" id="SSF50249">
    <property type="entry name" value="Nucleic acid-binding proteins"/>
    <property type="match status" value="1"/>
</dbReference>
<feature type="non-terminal residue" evidence="3">
    <location>
        <position position="133"/>
    </location>
</feature>
<feature type="domain" description="ChsH2 C-terminal OB-fold" evidence="1">
    <location>
        <begin position="49"/>
        <end position="105"/>
    </location>
</feature>
<dbReference type="Pfam" id="PF12172">
    <property type="entry name" value="zf-ChsH2"/>
    <property type="match status" value="1"/>
</dbReference>
<evidence type="ECO:0000313" key="3">
    <source>
        <dbReference type="EMBL" id="GAH17454.1"/>
    </source>
</evidence>
<reference evidence="3" key="1">
    <citation type="journal article" date="2014" name="Front. Microbiol.">
        <title>High frequency of phylogenetically diverse reductive dehalogenase-homologous genes in deep subseafloor sedimentary metagenomes.</title>
        <authorList>
            <person name="Kawai M."/>
            <person name="Futagami T."/>
            <person name="Toyoda A."/>
            <person name="Takaki Y."/>
            <person name="Nishi S."/>
            <person name="Hori S."/>
            <person name="Arai W."/>
            <person name="Tsubouchi T."/>
            <person name="Morono Y."/>
            <person name="Uchiyama I."/>
            <person name="Ito T."/>
            <person name="Fujiyama A."/>
            <person name="Inagaki F."/>
            <person name="Takami H."/>
        </authorList>
    </citation>
    <scope>NUCLEOTIDE SEQUENCE</scope>
    <source>
        <strain evidence="3">Expedition CK06-06</strain>
    </source>
</reference>
<dbReference type="EMBL" id="BART01033131">
    <property type="protein sequence ID" value="GAH17454.1"/>
    <property type="molecule type" value="Genomic_DNA"/>
</dbReference>
<dbReference type="InterPro" id="IPR002878">
    <property type="entry name" value="ChsH2_C"/>
</dbReference>
<dbReference type="PANTHER" id="PTHR34075">
    <property type="entry name" value="BLR3430 PROTEIN"/>
    <property type="match status" value="1"/>
</dbReference>
<name>X1EK20_9ZZZZ</name>
<sequence>MEYKLTFKEYNEALKKNKLLGLKCNSCAAITVPPKMVCRKCASSDMDIVELSGNGKIETFTTVYVAAEGREGEVPYIIVLVALDEGPWIMGNLIDITPSKATMELISRRVKMGHKVFCGDKYSAGDGARPLFS</sequence>
<dbReference type="PANTHER" id="PTHR34075:SF5">
    <property type="entry name" value="BLR3430 PROTEIN"/>
    <property type="match status" value="1"/>
</dbReference>
<dbReference type="InterPro" id="IPR012340">
    <property type="entry name" value="NA-bd_OB-fold"/>
</dbReference>
<organism evidence="3">
    <name type="scientific">marine sediment metagenome</name>
    <dbReference type="NCBI Taxonomy" id="412755"/>
    <lineage>
        <taxon>unclassified sequences</taxon>
        <taxon>metagenomes</taxon>
        <taxon>ecological metagenomes</taxon>
    </lineage>
</organism>
<proteinExistence type="predicted"/>
<gene>
    <name evidence="3" type="ORF">S01H4_57040</name>
</gene>
<dbReference type="Gene3D" id="6.10.30.10">
    <property type="match status" value="1"/>
</dbReference>
<comment type="caution">
    <text evidence="3">The sequence shown here is derived from an EMBL/GenBank/DDBJ whole genome shotgun (WGS) entry which is preliminary data.</text>
</comment>
<evidence type="ECO:0008006" key="4">
    <source>
        <dbReference type="Google" id="ProtNLM"/>
    </source>
</evidence>
<accession>X1EK20</accession>
<evidence type="ECO:0000259" key="1">
    <source>
        <dbReference type="Pfam" id="PF01796"/>
    </source>
</evidence>
<protein>
    <recommendedName>
        <fullName evidence="4">DUF35 domain-containing protein</fullName>
    </recommendedName>
</protein>
<evidence type="ECO:0000259" key="2">
    <source>
        <dbReference type="Pfam" id="PF12172"/>
    </source>
</evidence>
<dbReference type="Pfam" id="PF01796">
    <property type="entry name" value="OB_ChsH2_C"/>
    <property type="match status" value="1"/>
</dbReference>
<dbReference type="InterPro" id="IPR052513">
    <property type="entry name" value="Thioester_dehydratase-like"/>
</dbReference>